<reference evidence="2 3" key="1">
    <citation type="journal article" date="2013" name="BMC Genomics">
        <title>The genome and transcriptome of the pine saprophyte Ophiostoma piceae, and a comparison with the bark beetle-associated pine pathogen Grosmannia clavigera.</title>
        <authorList>
            <person name="Haridas S."/>
            <person name="Wang Y."/>
            <person name="Lim L."/>
            <person name="Massoumi Alamouti S."/>
            <person name="Jackman S."/>
            <person name="Docking R."/>
            <person name="Robertson G."/>
            <person name="Birol I."/>
            <person name="Bohlmann J."/>
            <person name="Breuil C."/>
        </authorList>
    </citation>
    <scope>NUCLEOTIDE SEQUENCE [LARGE SCALE GENOMIC DNA]</scope>
    <source>
        <strain evidence="2 3">UAMH 11346</strain>
    </source>
</reference>
<feature type="chain" id="PRO_5004506753" description="CBM-cenC domain-containing protein" evidence="1">
    <location>
        <begin position="22"/>
        <end position="269"/>
    </location>
</feature>
<evidence type="ECO:0000313" key="3">
    <source>
        <dbReference type="Proteomes" id="UP000016923"/>
    </source>
</evidence>
<dbReference type="InterPro" id="IPR008979">
    <property type="entry name" value="Galactose-bd-like_sf"/>
</dbReference>
<keyword evidence="3" id="KW-1185">Reference proteome</keyword>
<dbReference type="Gene3D" id="2.60.120.260">
    <property type="entry name" value="Galactose-binding domain-like"/>
    <property type="match status" value="1"/>
</dbReference>
<feature type="signal peptide" evidence="1">
    <location>
        <begin position="1"/>
        <end position="21"/>
    </location>
</feature>
<dbReference type="SUPFAM" id="SSF49785">
    <property type="entry name" value="Galactose-binding domain-like"/>
    <property type="match status" value="1"/>
</dbReference>
<sequence length="269" mass="26777">MMRVTSILSVGSLLWAYPVSAGPCKPVTPSAASTTSVASVSSDVSSAATSVSSAVSSTLSSVISSVTSSVVSSVVSSVPSSVASSVPPSGPSTVCTKAGIINPSFSNGLSSWDTTTWSTNPNSFSVAAATSCGPDVNGVTYDSCAVLYSLAVNGNIGQASVYQANVPIVDGASYVLTFQYRITQPGSGILGCVVNGLTSASGISTVANTWITYSLPIVASGEVINIAPFQRSFGGSMTVQISNVKLESCITTGGTTTTLAVPIATSAAP</sequence>
<dbReference type="EMBL" id="KE148155">
    <property type="protein sequence ID" value="EPE05871.1"/>
    <property type="molecule type" value="Genomic_DNA"/>
</dbReference>
<dbReference type="Proteomes" id="UP000016923">
    <property type="component" value="Unassembled WGS sequence"/>
</dbReference>
<protein>
    <recommendedName>
        <fullName evidence="4">CBM-cenC domain-containing protein</fullName>
    </recommendedName>
</protein>
<name>S3C2A8_OPHP1</name>
<accession>S3C2A8</accession>
<evidence type="ECO:0000313" key="2">
    <source>
        <dbReference type="EMBL" id="EPE05871.1"/>
    </source>
</evidence>
<gene>
    <name evidence="2" type="ORF">F503_08402</name>
</gene>
<dbReference type="HOGENOM" id="CLU_1034778_0_0_1"/>
<dbReference type="VEuPathDB" id="FungiDB:F503_08402"/>
<organism evidence="2 3">
    <name type="scientific">Ophiostoma piceae (strain UAMH 11346)</name>
    <name type="common">Sap stain fungus</name>
    <dbReference type="NCBI Taxonomy" id="1262450"/>
    <lineage>
        <taxon>Eukaryota</taxon>
        <taxon>Fungi</taxon>
        <taxon>Dikarya</taxon>
        <taxon>Ascomycota</taxon>
        <taxon>Pezizomycotina</taxon>
        <taxon>Sordariomycetes</taxon>
        <taxon>Sordariomycetidae</taxon>
        <taxon>Ophiostomatales</taxon>
        <taxon>Ophiostomataceae</taxon>
        <taxon>Ophiostoma</taxon>
    </lineage>
</organism>
<dbReference type="AlphaFoldDB" id="S3C2A8"/>
<proteinExistence type="predicted"/>
<evidence type="ECO:0008006" key="4">
    <source>
        <dbReference type="Google" id="ProtNLM"/>
    </source>
</evidence>
<keyword evidence="1" id="KW-0732">Signal</keyword>
<evidence type="ECO:0000256" key="1">
    <source>
        <dbReference type="SAM" id="SignalP"/>
    </source>
</evidence>